<dbReference type="SUPFAM" id="SSF54427">
    <property type="entry name" value="NTF2-like"/>
    <property type="match status" value="1"/>
</dbReference>
<proteinExistence type="predicted"/>
<dbReference type="Proteomes" id="UP000608154">
    <property type="component" value="Unassembled WGS sequence"/>
</dbReference>
<organism evidence="2 3">
    <name type="scientific">Novosphingobium endophyticum</name>
    <dbReference type="NCBI Taxonomy" id="1955250"/>
    <lineage>
        <taxon>Bacteria</taxon>
        <taxon>Pseudomonadati</taxon>
        <taxon>Pseudomonadota</taxon>
        <taxon>Alphaproteobacteria</taxon>
        <taxon>Sphingomonadales</taxon>
        <taxon>Sphingomonadaceae</taxon>
        <taxon>Novosphingobium</taxon>
    </lineage>
</organism>
<feature type="domain" description="SnoaL-like" evidence="1">
    <location>
        <begin position="7"/>
        <end position="122"/>
    </location>
</feature>
<evidence type="ECO:0000259" key="1">
    <source>
        <dbReference type="Pfam" id="PF13577"/>
    </source>
</evidence>
<sequence>MAFTGPVEDRLAIRELYGTYSDASWRGDREQWVSCFAPEGRWSSHLFDATGHDALRETWDGLWKDWETVAFMGEIGAMDIARDSASVRSFAREVVKMKNGAIFKLCGHYDDRLLRIGDEWKFLWRAYRLTIDEFPEGMAG</sequence>
<dbReference type="EMBL" id="BMHK01000005">
    <property type="protein sequence ID" value="GGB93445.1"/>
    <property type="molecule type" value="Genomic_DNA"/>
</dbReference>
<reference evidence="2" key="2">
    <citation type="submission" date="2020-09" db="EMBL/GenBank/DDBJ databases">
        <authorList>
            <person name="Sun Q."/>
            <person name="Zhou Y."/>
        </authorList>
    </citation>
    <scope>NUCLEOTIDE SEQUENCE</scope>
    <source>
        <strain evidence="2">CGMCC 1.15095</strain>
    </source>
</reference>
<evidence type="ECO:0000313" key="3">
    <source>
        <dbReference type="Proteomes" id="UP000608154"/>
    </source>
</evidence>
<comment type="caution">
    <text evidence="2">The sequence shown here is derived from an EMBL/GenBank/DDBJ whole genome shotgun (WGS) entry which is preliminary data.</text>
</comment>
<reference evidence="2" key="1">
    <citation type="journal article" date="2014" name="Int. J. Syst. Evol. Microbiol.">
        <title>Complete genome sequence of Corynebacterium casei LMG S-19264T (=DSM 44701T), isolated from a smear-ripened cheese.</title>
        <authorList>
            <consortium name="US DOE Joint Genome Institute (JGI-PGF)"/>
            <person name="Walter F."/>
            <person name="Albersmeier A."/>
            <person name="Kalinowski J."/>
            <person name="Ruckert C."/>
        </authorList>
    </citation>
    <scope>NUCLEOTIDE SEQUENCE</scope>
    <source>
        <strain evidence="2">CGMCC 1.15095</strain>
    </source>
</reference>
<protein>
    <recommendedName>
        <fullName evidence="1">SnoaL-like domain-containing protein</fullName>
    </recommendedName>
</protein>
<keyword evidence="3" id="KW-1185">Reference proteome</keyword>
<dbReference type="RefSeq" id="WP_188769055.1">
    <property type="nucleotide sequence ID" value="NZ_BMHK01000005.1"/>
</dbReference>
<dbReference type="InterPro" id="IPR032710">
    <property type="entry name" value="NTF2-like_dom_sf"/>
</dbReference>
<dbReference type="Gene3D" id="3.10.450.50">
    <property type="match status" value="1"/>
</dbReference>
<dbReference type="Pfam" id="PF13577">
    <property type="entry name" value="SnoaL_4"/>
    <property type="match status" value="1"/>
</dbReference>
<gene>
    <name evidence="2" type="ORF">GCM10011494_09820</name>
</gene>
<name>A0A916TQG5_9SPHN</name>
<dbReference type="InterPro" id="IPR037401">
    <property type="entry name" value="SnoaL-like"/>
</dbReference>
<accession>A0A916TQG5</accession>
<dbReference type="AlphaFoldDB" id="A0A916TQG5"/>
<evidence type="ECO:0000313" key="2">
    <source>
        <dbReference type="EMBL" id="GGB93445.1"/>
    </source>
</evidence>